<dbReference type="AlphaFoldDB" id="A0A5M3WTN3"/>
<dbReference type="EMBL" id="BLAE01000033">
    <property type="protein sequence ID" value="GES11886.1"/>
    <property type="molecule type" value="Genomic_DNA"/>
</dbReference>
<organism evidence="1 2">
    <name type="scientific">Acrocarpospora macrocephala</name>
    <dbReference type="NCBI Taxonomy" id="150177"/>
    <lineage>
        <taxon>Bacteria</taxon>
        <taxon>Bacillati</taxon>
        <taxon>Actinomycetota</taxon>
        <taxon>Actinomycetes</taxon>
        <taxon>Streptosporangiales</taxon>
        <taxon>Streptosporangiaceae</taxon>
        <taxon>Acrocarpospora</taxon>
    </lineage>
</organism>
<comment type="caution">
    <text evidence="1">The sequence shown here is derived from an EMBL/GenBank/DDBJ whole genome shotgun (WGS) entry which is preliminary data.</text>
</comment>
<evidence type="ECO:0000313" key="1">
    <source>
        <dbReference type="EMBL" id="GES11886.1"/>
    </source>
</evidence>
<dbReference type="SUPFAM" id="SSF53474">
    <property type="entry name" value="alpha/beta-Hydrolases"/>
    <property type="match status" value="1"/>
</dbReference>
<name>A0A5M3WTN3_9ACTN</name>
<accession>A0A5M3WTN3</accession>
<reference evidence="1 2" key="1">
    <citation type="submission" date="2019-10" db="EMBL/GenBank/DDBJ databases">
        <title>Whole genome shotgun sequence of Acrocarpospora macrocephala NBRC 16266.</title>
        <authorList>
            <person name="Ichikawa N."/>
            <person name="Kimura A."/>
            <person name="Kitahashi Y."/>
            <person name="Komaki H."/>
            <person name="Oguchi A."/>
        </authorList>
    </citation>
    <scope>NUCLEOTIDE SEQUENCE [LARGE SCALE GENOMIC DNA]</scope>
    <source>
        <strain evidence="1 2">NBRC 16266</strain>
    </source>
</reference>
<proteinExistence type="predicted"/>
<evidence type="ECO:0000313" key="2">
    <source>
        <dbReference type="Proteomes" id="UP000331127"/>
    </source>
</evidence>
<protein>
    <recommendedName>
        <fullName evidence="3">Serine-threonine protein kinase</fullName>
    </recommendedName>
</protein>
<gene>
    <name evidence="1" type="ORF">Amac_054830</name>
</gene>
<evidence type="ECO:0008006" key="3">
    <source>
        <dbReference type="Google" id="ProtNLM"/>
    </source>
</evidence>
<keyword evidence="2" id="KW-1185">Reference proteome</keyword>
<sequence>MTLFSFDRHGVLRDEHGLLGNVIAALQRTTKPITDVFILSHGWLNDHAQAQALYGDWIRAMADYAHVRQAEIQARRPGFRPLLLGVHWPSAPWENPRTLVSLDQKVAFFTDLIGDRSAADDLGPLLEDAQANPDPDTLSAQNEDRLHRIDEKSGLRKDQVGALPGDDRGDFDAGRIFADYKRTWRDAVGDEPLRSALSPLWVTSFWKMKRRALDVGGLGVHTLLKTLQAADESHQVRFHLAGHSFGGIVMSAALQGPPGGQPLARPAHSLALLQGALSHWSFARRIPDTERSGYFHPVIAANLVSGPMVVTRSAHDRALGWFYRMAATLTRDVHLNRRAKRLPHYGAIGTYGLAGLTDAPLDLVVRPGQLRYRLEPGRRYNVDGSAVIVSSSFSVQGGHSNLVHPELAAVIWEAATTKPA</sequence>
<dbReference type="InterPro" id="IPR029058">
    <property type="entry name" value="AB_hydrolase_fold"/>
</dbReference>
<dbReference type="Proteomes" id="UP000331127">
    <property type="component" value="Unassembled WGS sequence"/>
</dbReference>